<dbReference type="SMART" id="SM00369">
    <property type="entry name" value="LRR_TYP"/>
    <property type="match status" value="11"/>
</dbReference>
<evidence type="ECO:0000256" key="10">
    <source>
        <dbReference type="ARBA" id="ARBA00023136"/>
    </source>
</evidence>
<feature type="domain" description="Leucine-rich repeat-containing N-terminal plant-type" evidence="15">
    <location>
        <begin position="31"/>
        <end position="68"/>
    </location>
</feature>
<dbReference type="PANTHER" id="PTHR48063:SF112">
    <property type="entry name" value="RECEPTOR LIKE PROTEIN 30-LIKE"/>
    <property type="match status" value="1"/>
</dbReference>
<evidence type="ECO:0000256" key="11">
    <source>
        <dbReference type="ARBA" id="ARBA00023170"/>
    </source>
</evidence>
<dbReference type="SMART" id="SM00365">
    <property type="entry name" value="LRR_SD22"/>
    <property type="match status" value="6"/>
</dbReference>
<keyword evidence="4" id="KW-0433">Leucine-rich repeat</keyword>
<comment type="subcellular location">
    <subcellularLocation>
        <location evidence="1">Cell membrane</location>
        <topology evidence="1">Single-pass type I membrane protein</topology>
    </subcellularLocation>
</comment>
<feature type="transmembrane region" description="Helical" evidence="13">
    <location>
        <begin position="929"/>
        <end position="953"/>
    </location>
</feature>
<dbReference type="InterPro" id="IPR046956">
    <property type="entry name" value="RLP23-like"/>
</dbReference>
<dbReference type="GO" id="GO:0009742">
    <property type="term" value="P:brassinosteroid mediated signaling pathway"/>
    <property type="evidence" value="ECO:0007669"/>
    <property type="project" value="UniProtKB-KW"/>
</dbReference>
<dbReference type="PROSITE" id="PS51450">
    <property type="entry name" value="LRR"/>
    <property type="match status" value="1"/>
</dbReference>
<keyword evidence="7 14" id="KW-0732">Signal</keyword>
<dbReference type="Proteomes" id="UP000515123">
    <property type="component" value="Linkage group 3"/>
</dbReference>
<dbReference type="SUPFAM" id="SSF52047">
    <property type="entry name" value="RNI-like"/>
    <property type="match status" value="1"/>
</dbReference>
<keyword evidence="11" id="KW-0675">Receptor</keyword>
<evidence type="ECO:0000256" key="3">
    <source>
        <dbReference type="ARBA" id="ARBA00022475"/>
    </source>
</evidence>
<evidence type="ECO:0000259" key="16">
    <source>
        <dbReference type="Pfam" id="PF23598"/>
    </source>
</evidence>
<dbReference type="SUPFAM" id="SSF52058">
    <property type="entry name" value="L domain-like"/>
    <property type="match status" value="2"/>
</dbReference>
<evidence type="ECO:0000256" key="5">
    <source>
        <dbReference type="ARBA" id="ARBA00022626"/>
    </source>
</evidence>
<dbReference type="PANTHER" id="PTHR48063">
    <property type="entry name" value="LRR RECEPTOR-LIKE KINASE"/>
    <property type="match status" value="1"/>
</dbReference>
<keyword evidence="5" id="KW-1070">Brassinosteroid signaling pathway</keyword>
<dbReference type="InterPro" id="IPR032675">
    <property type="entry name" value="LRR_dom_sf"/>
</dbReference>
<dbReference type="FunFam" id="3.80.10.10:FF:001347">
    <property type="entry name" value="LRR receptor-like serine/threonine-protein kinase GSO2"/>
    <property type="match status" value="1"/>
</dbReference>
<dbReference type="AlphaFoldDB" id="A0A6P5EL89"/>
<dbReference type="Pfam" id="PF00560">
    <property type="entry name" value="LRR_1"/>
    <property type="match status" value="7"/>
</dbReference>
<evidence type="ECO:0000256" key="8">
    <source>
        <dbReference type="ARBA" id="ARBA00022737"/>
    </source>
</evidence>
<keyword evidence="9 13" id="KW-1133">Transmembrane helix</keyword>
<dbReference type="GeneID" id="109707388"/>
<name>A0A6P5EL89_ANACO</name>
<dbReference type="Pfam" id="PF23598">
    <property type="entry name" value="LRR_14"/>
    <property type="match status" value="1"/>
</dbReference>
<dbReference type="FunFam" id="3.80.10.10:FF:000111">
    <property type="entry name" value="LRR receptor-like serine/threonine-protein kinase ERECTA"/>
    <property type="match status" value="1"/>
</dbReference>
<keyword evidence="3" id="KW-1003">Cell membrane</keyword>
<evidence type="ECO:0000256" key="4">
    <source>
        <dbReference type="ARBA" id="ARBA00022614"/>
    </source>
</evidence>
<dbReference type="FunFam" id="3.80.10.10:FF:000299">
    <property type="entry name" value="Piriformospora indica-insensitive protein 2"/>
    <property type="match status" value="1"/>
</dbReference>
<dbReference type="InterPro" id="IPR013210">
    <property type="entry name" value="LRR_N_plant-typ"/>
</dbReference>
<organism evidence="17 18">
    <name type="scientific">Ananas comosus</name>
    <name type="common">Pineapple</name>
    <name type="synonym">Ananas ananas</name>
    <dbReference type="NCBI Taxonomy" id="4615"/>
    <lineage>
        <taxon>Eukaryota</taxon>
        <taxon>Viridiplantae</taxon>
        <taxon>Streptophyta</taxon>
        <taxon>Embryophyta</taxon>
        <taxon>Tracheophyta</taxon>
        <taxon>Spermatophyta</taxon>
        <taxon>Magnoliopsida</taxon>
        <taxon>Liliopsida</taxon>
        <taxon>Poales</taxon>
        <taxon>Bromeliaceae</taxon>
        <taxon>Bromelioideae</taxon>
        <taxon>Ananas</taxon>
    </lineage>
</organism>
<reference evidence="17" key="1">
    <citation type="journal article" date="2015" name="Nat. Genet.">
        <title>The pineapple genome and the evolution of CAM photosynthesis.</title>
        <authorList>
            <person name="Ming R."/>
            <person name="VanBuren R."/>
            <person name="Wai C.M."/>
            <person name="Tang H."/>
            <person name="Schatz M.C."/>
            <person name="Bowers J.E."/>
            <person name="Lyons E."/>
            <person name="Wang M.L."/>
            <person name="Chen J."/>
            <person name="Biggers E."/>
            <person name="Zhang J."/>
            <person name="Huang L."/>
            <person name="Zhang L."/>
            <person name="Miao W."/>
            <person name="Zhang J."/>
            <person name="Ye Z."/>
            <person name="Miao C."/>
            <person name="Lin Z."/>
            <person name="Wang H."/>
            <person name="Zhou H."/>
            <person name="Yim W.C."/>
            <person name="Priest H.D."/>
            <person name="Zheng C."/>
            <person name="Woodhouse M."/>
            <person name="Edger P.P."/>
            <person name="Guyot R."/>
            <person name="Guo H.B."/>
            <person name="Guo H."/>
            <person name="Zheng G."/>
            <person name="Singh R."/>
            <person name="Sharma A."/>
            <person name="Min X."/>
            <person name="Zheng Y."/>
            <person name="Lee H."/>
            <person name="Gurtowski J."/>
            <person name="Sedlazeck F.J."/>
            <person name="Harkess A."/>
            <person name="McKain M.R."/>
            <person name="Liao Z."/>
            <person name="Fang J."/>
            <person name="Liu J."/>
            <person name="Zhang X."/>
            <person name="Zhang Q."/>
            <person name="Hu W."/>
            <person name="Qin Y."/>
            <person name="Wang K."/>
            <person name="Chen L.Y."/>
            <person name="Shirley N."/>
            <person name="Lin Y.R."/>
            <person name="Liu L.Y."/>
            <person name="Hernandez A.G."/>
            <person name="Wright C.L."/>
            <person name="Bulone V."/>
            <person name="Tuskan G.A."/>
            <person name="Heath K."/>
            <person name="Zee F."/>
            <person name="Moore P.H."/>
            <person name="Sunkar R."/>
            <person name="Leebens-Mack J.H."/>
            <person name="Mockler T."/>
            <person name="Bennetzen J.L."/>
            <person name="Freeling M."/>
            <person name="Sankoff D."/>
            <person name="Paterson A.H."/>
            <person name="Zhu X."/>
            <person name="Yang X."/>
            <person name="Smith J.A."/>
            <person name="Cushman J.C."/>
            <person name="Paull R.E."/>
            <person name="Yu Q."/>
        </authorList>
    </citation>
    <scope>NUCLEOTIDE SEQUENCE [LARGE SCALE GENOMIC DNA]</scope>
    <source>
        <strain evidence="17">cv. F153</strain>
    </source>
</reference>
<evidence type="ECO:0000256" key="14">
    <source>
        <dbReference type="SAM" id="SignalP"/>
    </source>
</evidence>
<dbReference type="InterPro" id="IPR001611">
    <property type="entry name" value="Leu-rich_rpt"/>
</dbReference>
<dbReference type="GO" id="GO:0005886">
    <property type="term" value="C:plasma membrane"/>
    <property type="evidence" value="ECO:0007669"/>
    <property type="project" value="UniProtKB-SubCell"/>
</dbReference>
<dbReference type="Gene3D" id="3.80.10.10">
    <property type="entry name" value="Ribonuclease Inhibitor"/>
    <property type="match status" value="4"/>
</dbReference>
<dbReference type="Pfam" id="PF08263">
    <property type="entry name" value="LRRNT_2"/>
    <property type="match status" value="1"/>
</dbReference>
<gene>
    <name evidence="18" type="primary">LOC109707388</name>
</gene>
<dbReference type="RefSeq" id="XP_020084212.1">
    <property type="nucleotide sequence ID" value="XM_020228623.1"/>
</dbReference>
<feature type="signal peptide" evidence="14">
    <location>
        <begin position="1"/>
        <end position="21"/>
    </location>
</feature>
<keyword evidence="10 13" id="KW-0472">Membrane</keyword>
<dbReference type="InterPro" id="IPR003591">
    <property type="entry name" value="Leu-rich_rpt_typical-subtyp"/>
</dbReference>
<dbReference type="PRINTS" id="PR00019">
    <property type="entry name" value="LEURICHRPT"/>
</dbReference>
<feature type="domain" description="Disease resistance R13L4/SHOC-2-like LRR" evidence="16">
    <location>
        <begin position="332"/>
        <end position="484"/>
    </location>
</feature>
<evidence type="ECO:0000256" key="1">
    <source>
        <dbReference type="ARBA" id="ARBA00004251"/>
    </source>
</evidence>
<keyword evidence="17" id="KW-1185">Reference proteome</keyword>
<keyword evidence="8" id="KW-0677">Repeat</keyword>
<evidence type="ECO:0000256" key="13">
    <source>
        <dbReference type="SAM" id="Phobius"/>
    </source>
</evidence>
<feature type="chain" id="PRO_5028147924" evidence="14">
    <location>
        <begin position="22"/>
        <end position="995"/>
    </location>
</feature>
<keyword evidence="12" id="KW-0325">Glycoprotein</keyword>
<keyword evidence="6 13" id="KW-0812">Transmembrane</keyword>
<sequence>MDYKAIVRALLLFLSFAYAVAFRSSNSNCPDAEREALLQFARDFNQTAAIFSSWEGNDCCKWEGVECDNRTGHVVHIDLQGRGIVGNKINPSLLRLKQLSYLDLSSNYFACIPIPQWIGSFQKLNYLSLSFSYFCGMVPTQLGNLSRLQTLDLSGNNLTLSNANWLSQLTFLLHIDMGTLFIENASNWLQALNMLPLVQDIRLQYCKFDNFPQSLPHVNFTSLSLLDLTFTSFSDHANNSEVTSSLPDWLFRITSLQYLYLSFSKFTELIPSGIGNLTSLKVLELESVDLDAGIPSSLSNLCELHMLDLTNSAINSQLDTFVESFSGCLQNSLQELDLSFTSLSGNIPDWIGNLNNLSILDLSENSLSGSIPASLGKLPKIRELSFNHNKLNGTVSESLGNLNELTSLDLSSNSLVGVLSEHHFYNLTRLDNMDLSFNSLDVNVSYNWVPPFQLTNLRMTGCKLGPKFPSWLQTQKYLNLLNLSSTGISDLVPDWFWNTMIQLSTLSLSNNDLRGVIPNLIKFGDISDLTIDLSSNHFEGPVPNFPSNTGLLDLSNNSFSGPIPYDIFQLMPMFGKLSLSMNKISGSIPLSICNTQFITVLVSNNRLSGELPNCENYTTPLLVLELSNNYFSGGIPKWLCDLPQLQYLQLRNNRLSGDLPSSLKTCKSLDILDLGGNMFTGRIPTWLGELSSLKILSLKSNKFVGEIPTELSNLTGLQILDLSDNNLSGSIPMSFGNFISMRTRLEFNMLNISLGNYEENMILDIKGREDQYGSNLLSQMTILDLSRNSLSGRIPDELTNLLGLLIFDLSSNDLTGQVPSKIGDMMQLEYLNLSRNKLSGAIPSSLSNLSFLDFLDLSYNNFSGIIPTGKQMDTFVDPKIYVGNQYLCGFQINVSCTGNEGEAEGPTIGQSSQTPTNVSENEDKNRKEILLLCLITIAGFAVGFWTITGVLLVNKGFRIWWFQYVDSLYDSLYVTFRVYFARLKKTMSKINTIDG</sequence>
<evidence type="ECO:0000256" key="12">
    <source>
        <dbReference type="ARBA" id="ARBA00023180"/>
    </source>
</evidence>
<protein>
    <submittedName>
        <fullName evidence="18">LRR receptor-like serine/threonine-protein kinase RCH1</fullName>
    </submittedName>
</protein>
<dbReference type="OrthoDB" id="749832at2759"/>
<proteinExistence type="inferred from homology"/>
<dbReference type="FunFam" id="3.80.10.10:FF:000095">
    <property type="entry name" value="LRR receptor-like serine/threonine-protein kinase GSO1"/>
    <property type="match status" value="1"/>
</dbReference>
<evidence type="ECO:0000313" key="18">
    <source>
        <dbReference type="RefSeq" id="XP_020084212.1"/>
    </source>
</evidence>
<evidence type="ECO:0000256" key="2">
    <source>
        <dbReference type="ARBA" id="ARBA00009592"/>
    </source>
</evidence>
<reference evidence="18" key="2">
    <citation type="submission" date="2025-08" db="UniProtKB">
        <authorList>
            <consortium name="RefSeq"/>
        </authorList>
    </citation>
    <scope>IDENTIFICATION</scope>
    <source>
        <tissue evidence="18">Leaf</tissue>
    </source>
</reference>
<comment type="similarity">
    <text evidence="2">Belongs to the RLP family.</text>
</comment>
<evidence type="ECO:0000256" key="6">
    <source>
        <dbReference type="ARBA" id="ARBA00022692"/>
    </source>
</evidence>
<accession>A0A6P5EL89</accession>
<dbReference type="Pfam" id="PF13855">
    <property type="entry name" value="LRR_8"/>
    <property type="match status" value="2"/>
</dbReference>
<evidence type="ECO:0000259" key="15">
    <source>
        <dbReference type="Pfam" id="PF08263"/>
    </source>
</evidence>
<dbReference type="InterPro" id="IPR055414">
    <property type="entry name" value="LRR_R13L4/SHOC2-like"/>
</dbReference>
<evidence type="ECO:0000256" key="7">
    <source>
        <dbReference type="ARBA" id="ARBA00022729"/>
    </source>
</evidence>
<evidence type="ECO:0000256" key="9">
    <source>
        <dbReference type="ARBA" id="ARBA00022989"/>
    </source>
</evidence>
<evidence type="ECO:0000313" key="17">
    <source>
        <dbReference type="Proteomes" id="UP000515123"/>
    </source>
</evidence>